<sequence length="181" mass="19554">MAFAWEMTGYLARAGLLLGLVGLSAPLHGADSGYLNQLKNEAASTQVDQEEADGPADDSRESPASDTTRPLSGHDNYLQGLTSEAGTTRVDDSGQIVTRDLEGTGAEVPSESAWDIDSQSLDVLRAGLERGEFEALLKQNYYASYVFYKKLDPTSKSLVYKTYLKSPAIGVVRNQIISLSK</sequence>
<accession>A0A4R8J1Z6</accession>
<gene>
    <name evidence="2" type="ORF">EDC23_0592</name>
</gene>
<protein>
    <submittedName>
        <fullName evidence="2">Uncharacterized protein</fullName>
    </submittedName>
</protein>
<evidence type="ECO:0000256" key="1">
    <source>
        <dbReference type="SAM" id="MobiDB-lite"/>
    </source>
</evidence>
<dbReference type="Proteomes" id="UP000294914">
    <property type="component" value="Unassembled WGS sequence"/>
</dbReference>
<proteinExistence type="predicted"/>
<organism evidence="2 3">
    <name type="scientific">Thiohalophilus thiocyanatoxydans</name>
    <dbReference type="NCBI Taxonomy" id="381308"/>
    <lineage>
        <taxon>Bacteria</taxon>
        <taxon>Pseudomonadati</taxon>
        <taxon>Pseudomonadota</taxon>
        <taxon>Gammaproteobacteria</taxon>
        <taxon>Thiohalomonadales</taxon>
        <taxon>Thiohalophilaceae</taxon>
        <taxon>Thiohalophilus</taxon>
    </lineage>
</organism>
<reference evidence="2 3" key="1">
    <citation type="submission" date="2019-03" db="EMBL/GenBank/DDBJ databases">
        <title>Genomic Encyclopedia of Type Strains, Phase IV (KMG-IV): sequencing the most valuable type-strain genomes for metagenomic binning, comparative biology and taxonomic classification.</title>
        <authorList>
            <person name="Goeker M."/>
        </authorList>
    </citation>
    <scope>NUCLEOTIDE SEQUENCE [LARGE SCALE GENOMIC DNA]</scope>
    <source>
        <strain evidence="2 3">DSM 16326</strain>
    </source>
</reference>
<evidence type="ECO:0000313" key="2">
    <source>
        <dbReference type="EMBL" id="TDY04219.1"/>
    </source>
</evidence>
<keyword evidence="3" id="KW-1185">Reference proteome</keyword>
<evidence type="ECO:0000313" key="3">
    <source>
        <dbReference type="Proteomes" id="UP000294914"/>
    </source>
</evidence>
<feature type="region of interest" description="Disordered" evidence="1">
    <location>
        <begin position="43"/>
        <end position="89"/>
    </location>
</feature>
<dbReference type="RefSeq" id="WP_134080938.1">
    <property type="nucleotide sequence ID" value="NZ_SOQX01000001.1"/>
</dbReference>
<name>A0A4R8J1Z6_9GAMM</name>
<dbReference type="EMBL" id="SOQX01000001">
    <property type="protein sequence ID" value="TDY04219.1"/>
    <property type="molecule type" value="Genomic_DNA"/>
</dbReference>
<comment type="caution">
    <text evidence="2">The sequence shown here is derived from an EMBL/GenBank/DDBJ whole genome shotgun (WGS) entry which is preliminary data.</text>
</comment>
<dbReference type="AlphaFoldDB" id="A0A4R8J1Z6"/>